<sequence>MFGFSIHSIASPNRLVVTSPINLLMLLALGLITLWPLTIFLFKKPFPMGKVIGFSIFTVLVYGLIPSGARLTLDKTSKTATLTKYFFFHWTTETLDLASIREASLHTGSTTSQIQIQLADGSYRLLSELNQAGGKDQAVYEINQFLGVER</sequence>
<accession>A0A7Y9TGD9</accession>
<evidence type="ECO:0000256" key="1">
    <source>
        <dbReference type="SAM" id="Phobius"/>
    </source>
</evidence>
<keyword evidence="1" id="KW-1133">Transmembrane helix</keyword>
<dbReference type="EMBL" id="JACCCW010000001">
    <property type="protein sequence ID" value="NYF78655.1"/>
    <property type="molecule type" value="Genomic_DNA"/>
</dbReference>
<dbReference type="RefSeq" id="WP_179488244.1">
    <property type="nucleotide sequence ID" value="NZ_JACCCW010000001.1"/>
</dbReference>
<keyword evidence="1" id="KW-0472">Membrane</keyword>
<feature type="transmembrane region" description="Helical" evidence="1">
    <location>
        <begin position="21"/>
        <end position="42"/>
    </location>
</feature>
<comment type="caution">
    <text evidence="2">The sequence shown here is derived from an EMBL/GenBank/DDBJ whole genome shotgun (WGS) entry which is preliminary data.</text>
</comment>
<evidence type="ECO:0000313" key="2">
    <source>
        <dbReference type="EMBL" id="NYF78655.1"/>
    </source>
</evidence>
<protein>
    <submittedName>
        <fullName evidence="2">Uncharacterized protein</fullName>
    </submittedName>
</protein>
<gene>
    <name evidence="2" type="ORF">HDF17_000942</name>
</gene>
<dbReference type="AlphaFoldDB" id="A0A7Y9TGD9"/>
<dbReference type="Proteomes" id="UP000589520">
    <property type="component" value="Unassembled WGS sequence"/>
</dbReference>
<evidence type="ECO:0000313" key="3">
    <source>
        <dbReference type="Proteomes" id="UP000589520"/>
    </source>
</evidence>
<reference evidence="2 3" key="1">
    <citation type="submission" date="2020-07" db="EMBL/GenBank/DDBJ databases">
        <title>Genomic Encyclopedia of Type Strains, Phase IV (KMG-V): Genome sequencing to study the core and pangenomes of soil and plant-associated prokaryotes.</title>
        <authorList>
            <person name="Whitman W."/>
        </authorList>
    </citation>
    <scope>NUCLEOTIDE SEQUENCE [LARGE SCALE GENOMIC DNA]</scope>
    <source>
        <strain evidence="2 3">X4EP2</strain>
    </source>
</reference>
<proteinExistence type="predicted"/>
<organism evidence="2 3">
    <name type="scientific">Granulicella arctica</name>
    <dbReference type="NCBI Taxonomy" id="940613"/>
    <lineage>
        <taxon>Bacteria</taxon>
        <taxon>Pseudomonadati</taxon>
        <taxon>Acidobacteriota</taxon>
        <taxon>Terriglobia</taxon>
        <taxon>Terriglobales</taxon>
        <taxon>Acidobacteriaceae</taxon>
        <taxon>Granulicella</taxon>
    </lineage>
</organism>
<name>A0A7Y9TGD9_9BACT</name>
<keyword evidence="1" id="KW-0812">Transmembrane</keyword>
<keyword evidence="3" id="KW-1185">Reference proteome</keyword>
<feature type="transmembrane region" description="Helical" evidence="1">
    <location>
        <begin position="48"/>
        <end position="65"/>
    </location>
</feature>